<evidence type="ECO:0000256" key="13">
    <source>
        <dbReference type="RuleBase" id="RU003357"/>
    </source>
</evidence>
<dbReference type="Pfam" id="PF07715">
    <property type="entry name" value="Plug"/>
    <property type="match status" value="1"/>
</dbReference>
<dbReference type="InterPro" id="IPR010917">
    <property type="entry name" value="TonB_rcpt_CS"/>
</dbReference>
<evidence type="ECO:0000256" key="3">
    <source>
        <dbReference type="ARBA" id="ARBA00022448"/>
    </source>
</evidence>
<evidence type="ECO:0000313" key="16">
    <source>
        <dbReference type="EMBL" id="EFY06566.1"/>
    </source>
</evidence>
<dbReference type="PANTHER" id="PTHR30069">
    <property type="entry name" value="TONB-DEPENDENT OUTER MEMBRANE RECEPTOR"/>
    <property type="match status" value="1"/>
</dbReference>
<dbReference type="EMBL" id="AEVO01000111">
    <property type="protein sequence ID" value="EFY06566.1"/>
    <property type="molecule type" value="Genomic_DNA"/>
</dbReference>
<evidence type="ECO:0000256" key="8">
    <source>
        <dbReference type="ARBA" id="ARBA00023136"/>
    </source>
</evidence>
<dbReference type="GO" id="GO:0015344">
    <property type="term" value="F:siderophore uptake transmembrane transporter activity"/>
    <property type="evidence" value="ECO:0007669"/>
    <property type="project" value="TreeGrafter"/>
</dbReference>
<dbReference type="HOGENOM" id="CLU_008287_18_5_6"/>
<dbReference type="AlphaFoldDB" id="E8LLM2"/>
<proteinExistence type="inferred from homology"/>
<name>E8LLM2_SUCHY</name>
<keyword evidence="5 11" id="KW-0812">Transmembrane</keyword>
<dbReference type="InterPro" id="IPR036942">
    <property type="entry name" value="Beta-barrel_TonB_sf"/>
</dbReference>
<evidence type="ECO:0000259" key="14">
    <source>
        <dbReference type="Pfam" id="PF00593"/>
    </source>
</evidence>
<dbReference type="OrthoDB" id="9764669at2"/>
<keyword evidence="3 11" id="KW-0813">Transport</keyword>
<dbReference type="Pfam" id="PF00593">
    <property type="entry name" value="TonB_dep_Rec_b-barrel"/>
    <property type="match status" value="1"/>
</dbReference>
<dbReference type="PROSITE" id="PS52016">
    <property type="entry name" value="TONB_DEPENDENT_REC_3"/>
    <property type="match status" value="1"/>
</dbReference>
<evidence type="ECO:0000313" key="17">
    <source>
        <dbReference type="Proteomes" id="UP000018458"/>
    </source>
</evidence>
<dbReference type="InterPro" id="IPR039426">
    <property type="entry name" value="TonB-dep_rcpt-like"/>
</dbReference>
<organism evidence="16 17">
    <name type="scientific">Succinatimonas hippei (strain DSM 22608 / JCM 16073 / KCTC 15190 / YIT 12066)</name>
    <dbReference type="NCBI Taxonomy" id="762983"/>
    <lineage>
        <taxon>Bacteria</taxon>
        <taxon>Pseudomonadati</taxon>
        <taxon>Pseudomonadota</taxon>
        <taxon>Gammaproteobacteria</taxon>
        <taxon>Aeromonadales</taxon>
        <taxon>Succinivibrionaceae</taxon>
        <taxon>Succinatimonas</taxon>
    </lineage>
</organism>
<dbReference type="GO" id="GO:0044718">
    <property type="term" value="P:siderophore transmembrane transport"/>
    <property type="evidence" value="ECO:0007669"/>
    <property type="project" value="TreeGrafter"/>
</dbReference>
<keyword evidence="6" id="KW-0732">Signal</keyword>
<comment type="caution">
    <text evidence="16">The sequence shown here is derived from an EMBL/GenBank/DDBJ whole genome shotgun (WGS) entry which is preliminary data.</text>
</comment>
<dbReference type="CDD" id="cd01347">
    <property type="entry name" value="ligand_gated_channel"/>
    <property type="match status" value="1"/>
</dbReference>
<evidence type="ECO:0000256" key="5">
    <source>
        <dbReference type="ARBA" id="ARBA00022692"/>
    </source>
</evidence>
<feature type="domain" description="TonB-dependent receptor plug" evidence="15">
    <location>
        <begin position="46"/>
        <end position="150"/>
    </location>
</feature>
<dbReference type="Gene3D" id="2.40.170.20">
    <property type="entry name" value="TonB-dependent receptor, beta-barrel domain"/>
    <property type="match status" value="1"/>
</dbReference>
<evidence type="ECO:0000256" key="11">
    <source>
        <dbReference type="PROSITE-ProRule" id="PRU01360"/>
    </source>
</evidence>
<dbReference type="STRING" id="762983.HMPREF9444_01657"/>
<accession>E8LLM2</accession>
<evidence type="ECO:0000256" key="12">
    <source>
        <dbReference type="PROSITE-ProRule" id="PRU10144"/>
    </source>
</evidence>
<dbReference type="InterPro" id="IPR000531">
    <property type="entry name" value="Beta-barrel_TonB"/>
</dbReference>
<evidence type="ECO:0000256" key="10">
    <source>
        <dbReference type="ARBA" id="ARBA00023237"/>
    </source>
</evidence>
<feature type="short sequence motif" description="TonB C-terminal box" evidence="12">
    <location>
        <begin position="661"/>
        <end position="678"/>
    </location>
</feature>
<keyword evidence="8 11" id="KW-0472">Membrane</keyword>
<dbReference type="SUPFAM" id="SSF56935">
    <property type="entry name" value="Porins"/>
    <property type="match status" value="1"/>
</dbReference>
<feature type="domain" description="TonB-dependent receptor-like beta-barrel" evidence="14">
    <location>
        <begin position="213"/>
        <end position="651"/>
    </location>
</feature>
<comment type="similarity">
    <text evidence="2">Belongs to the TonB-dependent receptor family. Hemoglobin/haptoglobin binding protein subfamily.</text>
</comment>
<dbReference type="PROSITE" id="PS01156">
    <property type="entry name" value="TONB_DEPENDENT_REC_2"/>
    <property type="match status" value="1"/>
</dbReference>
<evidence type="ECO:0000256" key="1">
    <source>
        <dbReference type="ARBA" id="ARBA00004571"/>
    </source>
</evidence>
<keyword evidence="17" id="KW-1185">Reference proteome</keyword>
<keyword evidence="9 16" id="KW-0675">Receptor</keyword>
<dbReference type="InterPro" id="IPR037066">
    <property type="entry name" value="Plug_dom_sf"/>
</dbReference>
<comment type="subcellular location">
    <subcellularLocation>
        <location evidence="1 11">Cell outer membrane</location>
        <topology evidence="1 11">Multi-pass membrane protein</topology>
    </subcellularLocation>
</comment>
<dbReference type="GO" id="GO:0009279">
    <property type="term" value="C:cell outer membrane"/>
    <property type="evidence" value="ECO:0007669"/>
    <property type="project" value="UniProtKB-SubCell"/>
</dbReference>
<sequence length="678" mass="75612">MIGLKIMIKRFVVIALIVEVLPVAADEIITADTIVISANRDKQNIIDANESISVVSQDEVLLQGADTVADALQDAPSVLLVNDGTPGLKRVSIRGESAYRTLVMVDGQRITDQKTKSGAPLLINPFFIDQIEVVKGPAAVLYGSDAMGGAVNVITKKPSEDKLSTQVGLLYNGSDNAFSEYLNLSGTIENFSYALGLVNTDAQDLYISDREKIDNTSYRNKGVNAYLAWQATDDLKFEYKSEYFDVDAHTASSTGIPGYAEFRAHIPKWRRVKHSLGFELTELNDYVSSLKASVFMQQNDKEFNSSVTRQGPFVSVLNEEDSYGANLQAQFTLGKYFSLITGYDGERSQLKSNSFVGLGTKNINLHDRDFSQITHGLYVLLSTKFNEKFTLNTAVRYNKVDTEAGSSFINGIKIHGFADEVNEKAVLSAGLVYKPLANVSWRLNWSQGYRVPNIQEMYLYTFTGELQVGNPSLKPETSDNYEIGFKYEGDLITSDFTVFYSDADDYIETVERDDLFPGMNIPFRTFTYNNIASAKTYGADWSLQLNFDSFEPYLDISFIKRKYDTGSIETYNTGIPAVKGRTGIKYYPECNYGYLTLDFYARFASRVKQDNAGGISYFADDEYGGWTTLNLGAEYLFGDNEEYRIYGALANILDKNYQTSSLIHEPGRFIMAGVSASF</sequence>
<dbReference type="eggNOG" id="COG4771">
    <property type="taxonomic scope" value="Bacteria"/>
</dbReference>
<gene>
    <name evidence="16" type="ORF">HMPREF9444_01657</name>
</gene>
<reference evidence="16 17" key="1">
    <citation type="submission" date="2011-01" db="EMBL/GenBank/DDBJ databases">
        <authorList>
            <person name="Weinstock G."/>
            <person name="Sodergren E."/>
            <person name="Clifton S."/>
            <person name="Fulton L."/>
            <person name="Fulton B."/>
            <person name="Courtney L."/>
            <person name="Fronick C."/>
            <person name="Harrison M."/>
            <person name="Strong C."/>
            <person name="Farmer C."/>
            <person name="Delahaunty K."/>
            <person name="Markovic C."/>
            <person name="Hall O."/>
            <person name="Minx P."/>
            <person name="Tomlinson C."/>
            <person name="Mitreva M."/>
            <person name="Hou S."/>
            <person name="Chen J."/>
            <person name="Wollam A."/>
            <person name="Pepin K.H."/>
            <person name="Johnson M."/>
            <person name="Bhonagiri V."/>
            <person name="Zhang X."/>
            <person name="Suruliraj S."/>
            <person name="Warren W."/>
            <person name="Chinwalla A."/>
            <person name="Mardis E.R."/>
            <person name="Wilson R.K."/>
        </authorList>
    </citation>
    <scope>NUCLEOTIDE SEQUENCE [LARGE SCALE GENOMIC DNA]</scope>
    <source>
        <strain evidence="17">DSM 22608 / JCM 16073 / KCTC 15190 / YIT 12066</strain>
    </source>
</reference>
<dbReference type="PANTHER" id="PTHR30069:SF29">
    <property type="entry name" value="HEMOGLOBIN AND HEMOGLOBIN-HAPTOGLOBIN-BINDING PROTEIN 1-RELATED"/>
    <property type="match status" value="1"/>
</dbReference>
<dbReference type="InterPro" id="IPR012910">
    <property type="entry name" value="Plug_dom"/>
</dbReference>
<evidence type="ECO:0000259" key="15">
    <source>
        <dbReference type="Pfam" id="PF07715"/>
    </source>
</evidence>
<evidence type="ECO:0000256" key="4">
    <source>
        <dbReference type="ARBA" id="ARBA00022452"/>
    </source>
</evidence>
<keyword evidence="7 13" id="KW-0798">TonB box</keyword>
<protein>
    <submittedName>
        <fullName evidence="16">TonB-dependent receptor</fullName>
    </submittedName>
</protein>
<keyword evidence="10 11" id="KW-0998">Cell outer membrane</keyword>
<dbReference type="Proteomes" id="UP000018458">
    <property type="component" value="Unassembled WGS sequence"/>
</dbReference>
<dbReference type="RefSeq" id="WP_009143828.1">
    <property type="nucleotide sequence ID" value="NZ_GL831043.1"/>
</dbReference>
<keyword evidence="4 11" id="KW-1134">Transmembrane beta strand</keyword>
<evidence type="ECO:0000256" key="2">
    <source>
        <dbReference type="ARBA" id="ARBA00008143"/>
    </source>
</evidence>
<dbReference type="Gene3D" id="2.170.130.10">
    <property type="entry name" value="TonB-dependent receptor, plug domain"/>
    <property type="match status" value="1"/>
</dbReference>
<evidence type="ECO:0000256" key="6">
    <source>
        <dbReference type="ARBA" id="ARBA00022729"/>
    </source>
</evidence>
<evidence type="ECO:0000256" key="9">
    <source>
        <dbReference type="ARBA" id="ARBA00023170"/>
    </source>
</evidence>
<evidence type="ECO:0000256" key="7">
    <source>
        <dbReference type="ARBA" id="ARBA00023077"/>
    </source>
</evidence>